<evidence type="ECO:0000313" key="1">
    <source>
        <dbReference type="EMBL" id="CAE0116849.1"/>
    </source>
</evidence>
<protein>
    <submittedName>
        <fullName evidence="1">Uncharacterized protein</fullName>
    </submittedName>
</protein>
<reference evidence="1" key="1">
    <citation type="submission" date="2021-01" db="EMBL/GenBank/DDBJ databases">
        <authorList>
            <person name="Corre E."/>
            <person name="Pelletier E."/>
            <person name="Niang G."/>
            <person name="Scheremetjew M."/>
            <person name="Finn R."/>
            <person name="Kale V."/>
            <person name="Holt S."/>
            <person name="Cochrane G."/>
            <person name="Meng A."/>
            <person name="Brown T."/>
            <person name="Cohen L."/>
        </authorList>
    </citation>
    <scope>NUCLEOTIDE SEQUENCE</scope>
    <source>
        <strain evidence="1">CCMP281</strain>
    </source>
</reference>
<accession>A0A7S3AVV0</accession>
<sequence length="252" mass="26989">MQIAALQSRILTLEVENTAMYQQGLALNSEVDGISNHVDRIRELYIRRMGFCHDQRLLRVILMAWVRYAIPRSWVRYVSQGIGESADGYDGHDGHDGHDGYDSYSSFIARNAPSSAPIAAPTAAPTAASHPILSHPDGLTRQSGWDGAAEREAGVEEASILAAAEAAEADEAVQVEEVAEVEEVADMAQSMTMDGFWEGEAGGGVGLDEVGWSVAATQAEVAAAEAVVREVEGAVERAVRLQSQRRLLGSAP</sequence>
<organism evidence="1">
    <name type="scientific">Haptolina ericina</name>
    <dbReference type="NCBI Taxonomy" id="156174"/>
    <lineage>
        <taxon>Eukaryota</taxon>
        <taxon>Haptista</taxon>
        <taxon>Haptophyta</taxon>
        <taxon>Prymnesiophyceae</taxon>
        <taxon>Prymnesiales</taxon>
        <taxon>Prymnesiaceae</taxon>
        <taxon>Haptolina</taxon>
    </lineage>
</organism>
<name>A0A7S3AVV0_9EUKA</name>
<dbReference type="EMBL" id="HBHX01031480">
    <property type="protein sequence ID" value="CAE0116849.1"/>
    <property type="molecule type" value="Transcribed_RNA"/>
</dbReference>
<gene>
    <name evidence="1" type="ORF">HERI1096_LOCUS17534</name>
</gene>
<proteinExistence type="predicted"/>
<dbReference type="AlphaFoldDB" id="A0A7S3AVV0"/>